<evidence type="ECO:0000313" key="1">
    <source>
        <dbReference type="EMBL" id="EEI17532.1"/>
    </source>
</evidence>
<sequence length="97" mass="10735">AAPDTQQCTNIHIFFVFHPRQHTTQSTGTTPHPTRNTTTDFCLHNSSLHARTNNASQRVHPQLDISLTNHHGSRCTLGTSTTTPPHHTVTVVVFTSK</sequence>
<reference evidence="1" key="1">
    <citation type="submission" date="2009-01" db="EMBL/GenBank/DDBJ databases">
        <authorList>
            <person name="Qin X."/>
            <person name="Bachman B."/>
            <person name="Battles P."/>
            <person name="Bell A."/>
            <person name="Bess C."/>
            <person name="Bickham C."/>
            <person name="Chaboub L."/>
            <person name="Chen D."/>
            <person name="Coyle M."/>
            <person name="Deiros D.R."/>
            <person name="Dinh H."/>
            <person name="Forbes L."/>
            <person name="Fowler G."/>
            <person name="Francisco L."/>
            <person name="Fu Q."/>
            <person name="Gubbala S."/>
            <person name="Hale W."/>
            <person name="Han Y."/>
            <person name="Hemphill L."/>
            <person name="Highlander S.K."/>
            <person name="Hirani K."/>
            <person name="Hogues M."/>
            <person name="Jackson L."/>
            <person name="Jakkamsetti A."/>
            <person name="Javaid M."/>
            <person name="Jiang H."/>
            <person name="Korchina V."/>
            <person name="Kovar C."/>
            <person name="Lara F."/>
            <person name="Lee S."/>
            <person name="Mata R."/>
            <person name="Mathew T."/>
            <person name="Moen C."/>
            <person name="Morales K."/>
            <person name="Munidasa M."/>
            <person name="Nazareth L."/>
            <person name="Ngo R."/>
            <person name="Nguyen L."/>
            <person name="Okwuonu G."/>
            <person name="Ongeri F."/>
            <person name="Patil S."/>
            <person name="Petrosino J."/>
            <person name="Pham C."/>
            <person name="Pham P."/>
            <person name="Pu L.-L."/>
            <person name="Puazo M."/>
            <person name="Raj R."/>
            <person name="Reid J."/>
            <person name="Rouhana J."/>
            <person name="Saada N."/>
            <person name="Shang Y."/>
            <person name="Simmons D."/>
            <person name="Thornton R."/>
            <person name="Warren J."/>
            <person name="Weissenberger G."/>
            <person name="Zhang J."/>
            <person name="Zhang L."/>
            <person name="Zhou C."/>
            <person name="Zhu D."/>
            <person name="Muzny D."/>
            <person name="Worley K."/>
            <person name="Gibbs R."/>
        </authorList>
    </citation>
    <scope>NUCLEOTIDE SEQUENCE [LARGE SCALE GENOMIC DNA]</scope>
    <source>
        <strain evidence="1">DSM 44291</strain>
    </source>
</reference>
<evidence type="ECO:0000313" key="2">
    <source>
        <dbReference type="Proteomes" id="UP000006196"/>
    </source>
</evidence>
<dbReference type="EMBL" id="ACHJ01000041">
    <property type="protein sequence ID" value="EEI17532.1"/>
    <property type="molecule type" value="Genomic_DNA"/>
</dbReference>
<dbReference type="Proteomes" id="UP000006196">
    <property type="component" value="Unassembled WGS sequence"/>
</dbReference>
<proteinExistence type="predicted"/>
<comment type="caution">
    <text evidence="1">The sequence shown here is derived from an EMBL/GenBank/DDBJ whole genome shotgun (WGS) entry which is preliminary data.</text>
</comment>
<gene>
    <name evidence="1" type="ORF">HMPREF0298_0668</name>
</gene>
<accession>C0XQE8</accession>
<organism evidence="1 2">
    <name type="scientific">Corynebacterium lipophiloflavum (strain ATCC 700352 / DSM 44291 / CCUG 37336 / JCM 10383 / DMMZ 1944)</name>
    <dbReference type="NCBI Taxonomy" id="525263"/>
    <lineage>
        <taxon>Bacteria</taxon>
        <taxon>Bacillati</taxon>
        <taxon>Actinomycetota</taxon>
        <taxon>Actinomycetes</taxon>
        <taxon>Mycobacteriales</taxon>
        <taxon>Corynebacteriaceae</taxon>
        <taxon>Corynebacterium</taxon>
    </lineage>
</organism>
<protein>
    <submittedName>
        <fullName evidence="1">Uncharacterized protein</fullName>
    </submittedName>
</protein>
<dbReference type="AlphaFoldDB" id="C0XQE8"/>
<keyword evidence="2" id="KW-1185">Reference proteome</keyword>
<feature type="non-terminal residue" evidence="1">
    <location>
        <position position="1"/>
    </location>
</feature>
<feature type="non-terminal residue" evidence="1">
    <location>
        <position position="97"/>
    </location>
</feature>
<name>C0XQE8_CORLD</name>